<reference evidence="1" key="1">
    <citation type="submission" date="2023-07" db="EMBL/GenBank/DDBJ databases">
        <title>Sorghum-associated microbial communities from plants grown in Nebraska, USA.</title>
        <authorList>
            <person name="Schachtman D."/>
        </authorList>
    </citation>
    <scope>NUCLEOTIDE SEQUENCE</scope>
    <source>
        <strain evidence="1">BE80</strain>
    </source>
</reference>
<dbReference type="Proteomes" id="UP001254832">
    <property type="component" value="Unassembled WGS sequence"/>
</dbReference>
<dbReference type="EMBL" id="JAVDTR010000016">
    <property type="protein sequence ID" value="MDR6726301.1"/>
    <property type="molecule type" value="Genomic_DNA"/>
</dbReference>
<protein>
    <submittedName>
        <fullName evidence="1">Uncharacterized protein</fullName>
    </submittedName>
</protein>
<sequence length="44" mass="5052">MLDILSVELMFVHITILVKHGLNKDADELINSKQIEVALKIYEN</sequence>
<proteinExistence type="predicted"/>
<gene>
    <name evidence="1" type="ORF">J2W91_004812</name>
</gene>
<evidence type="ECO:0000313" key="1">
    <source>
        <dbReference type="EMBL" id="MDR6726301.1"/>
    </source>
</evidence>
<name>A0AAP5H9B4_PAEAM</name>
<comment type="caution">
    <text evidence="1">The sequence shown here is derived from an EMBL/GenBank/DDBJ whole genome shotgun (WGS) entry which is preliminary data.</text>
</comment>
<evidence type="ECO:0000313" key="2">
    <source>
        <dbReference type="Proteomes" id="UP001254832"/>
    </source>
</evidence>
<accession>A0AAP5H9B4</accession>
<dbReference type="AlphaFoldDB" id="A0AAP5H9B4"/>
<organism evidence="1 2">
    <name type="scientific">Paenibacillus amylolyticus</name>
    <dbReference type="NCBI Taxonomy" id="1451"/>
    <lineage>
        <taxon>Bacteria</taxon>
        <taxon>Bacillati</taxon>
        <taxon>Bacillota</taxon>
        <taxon>Bacilli</taxon>
        <taxon>Bacillales</taxon>
        <taxon>Paenibacillaceae</taxon>
        <taxon>Paenibacillus</taxon>
    </lineage>
</organism>